<evidence type="ECO:0000313" key="1">
    <source>
        <dbReference type="EMBL" id="QDT36109.1"/>
    </source>
</evidence>
<sequence>MSAHKLRFRSGQVQLRKVRVGSDTVIDPGDLLFLDSGVAKPAADFAWDTDLATTRAAFAAAFLGVAHSRSIAGETDPVSVDISPLSVYELETAAAAFELGDTLAPDEATETLTSTTLEKATDATHAIARAAEYAPTGSTRLRVQFASAFHPGSANANAAVG</sequence>
<dbReference type="Pfam" id="PF09956">
    <property type="entry name" value="Phage_cement_2"/>
    <property type="match status" value="1"/>
</dbReference>
<name>A0A517QWS1_9PLAN</name>
<gene>
    <name evidence="1" type="ORF">Pan189_04640</name>
</gene>
<evidence type="ECO:0000313" key="2">
    <source>
        <dbReference type="Proteomes" id="UP000317318"/>
    </source>
</evidence>
<reference evidence="1 2" key="1">
    <citation type="submission" date="2019-02" db="EMBL/GenBank/DDBJ databases">
        <title>Deep-cultivation of Planctomycetes and their phenomic and genomic characterization uncovers novel biology.</title>
        <authorList>
            <person name="Wiegand S."/>
            <person name="Jogler M."/>
            <person name="Boedeker C."/>
            <person name="Pinto D."/>
            <person name="Vollmers J."/>
            <person name="Rivas-Marin E."/>
            <person name="Kohn T."/>
            <person name="Peeters S.H."/>
            <person name="Heuer A."/>
            <person name="Rast P."/>
            <person name="Oberbeckmann S."/>
            <person name="Bunk B."/>
            <person name="Jeske O."/>
            <person name="Meyerdierks A."/>
            <person name="Storesund J.E."/>
            <person name="Kallscheuer N."/>
            <person name="Luecker S."/>
            <person name="Lage O.M."/>
            <person name="Pohl T."/>
            <person name="Merkel B.J."/>
            <person name="Hornburger P."/>
            <person name="Mueller R.-W."/>
            <person name="Bruemmer F."/>
            <person name="Labrenz M."/>
            <person name="Spormann A.M."/>
            <person name="Op den Camp H."/>
            <person name="Overmann J."/>
            <person name="Amann R."/>
            <person name="Jetten M.S.M."/>
            <person name="Mascher T."/>
            <person name="Medema M.H."/>
            <person name="Devos D.P."/>
            <person name="Kaster A.-K."/>
            <person name="Ovreas L."/>
            <person name="Rohde M."/>
            <person name="Galperin M.Y."/>
            <person name="Jogler C."/>
        </authorList>
    </citation>
    <scope>NUCLEOTIDE SEQUENCE [LARGE SCALE GENOMIC DNA]</scope>
    <source>
        <strain evidence="1 2">Pan189</strain>
    </source>
</reference>
<protein>
    <submittedName>
        <fullName evidence="1">Uncharacterized protein</fullName>
    </submittedName>
</protein>
<proteinExistence type="predicted"/>
<keyword evidence="2" id="KW-1185">Reference proteome</keyword>
<dbReference type="InterPro" id="IPR011231">
    <property type="entry name" value="Phage_VT1-Sakai_H0018"/>
</dbReference>
<accession>A0A517QWS1</accession>
<dbReference type="Proteomes" id="UP000317318">
    <property type="component" value="Chromosome"/>
</dbReference>
<dbReference type="AlphaFoldDB" id="A0A517QWS1"/>
<dbReference type="RefSeq" id="WP_145362339.1">
    <property type="nucleotide sequence ID" value="NZ_CP036268.1"/>
</dbReference>
<dbReference type="EMBL" id="CP036268">
    <property type="protein sequence ID" value="QDT36109.1"/>
    <property type="molecule type" value="Genomic_DNA"/>
</dbReference>
<dbReference type="KEGG" id="svp:Pan189_04640"/>
<dbReference type="OrthoDB" id="213201at2"/>
<organism evidence="1 2">
    <name type="scientific">Stratiformator vulcanicus</name>
    <dbReference type="NCBI Taxonomy" id="2527980"/>
    <lineage>
        <taxon>Bacteria</taxon>
        <taxon>Pseudomonadati</taxon>
        <taxon>Planctomycetota</taxon>
        <taxon>Planctomycetia</taxon>
        <taxon>Planctomycetales</taxon>
        <taxon>Planctomycetaceae</taxon>
        <taxon>Stratiformator</taxon>
    </lineage>
</organism>